<accession>A0A9W7GP37</accession>
<evidence type="ECO:0008006" key="8">
    <source>
        <dbReference type="Google" id="ProtNLM"/>
    </source>
</evidence>
<dbReference type="SUPFAM" id="SSF160909">
    <property type="entry name" value="ATP12-like"/>
    <property type="match status" value="1"/>
</dbReference>
<evidence type="ECO:0000313" key="7">
    <source>
        <dbReference type="Proteomes" id="UP001165065"/>
    </source>
</evidence>
<proteinExistence type="inferred from homology"/>
<sequence length="319" mass="35973">MSSHTINHTSKRYVNDNARVAEVREAAHAKLQGRKRFYDTVTIANINDVEGMKEDARVVVSSGVDGGEGGLKLGKGLEEEDEVYEDWYTILLDGRKLRTPAKRGLVIPSRKLAEAVRNEWDYQVDYVEPSSMPLTSLCYTAIDQVAGEKEWTRGNVIRYLRNDTLCYWVGMEDEGRVIRRMQEDRWGKVIEWVKSEDGLGEDPYIETGIGGRGGLKHPEELVLKAENMLKDMDLWELTAMQSLTMETKSCLLGLACMSTAVTVEEACKAGRVEEDFNIEQWGLVEGGHDFDILNNRIGVRAACMFVEWIREGRGGGEVK</sequence>
<dbReference type="Gene3D" id="3.30.2180.10">
    <property type="entry name" value="ATP12-like"/>
    <property type="match status" value="1"/>
</dbReference>
<evidence type="ECO:0000256" key="2">
    <source>
        <dbReference type="ARBA" id="ARBA00008231"/>
    </source>
</evidence>
<dbReference type="InterPro" id="IPR042272">
    <property type="entry name" value="ATP12_ATP_synth-F1-assembly_N"/>
</dbReference>
<keyword evidence="5" id="KW-0143">Chaperone</keyword>
<dbReference type="Gene3D" id="1.10.3580.10">
    <property type="entry name" value="ATP12 ATPase"/>
    <property type="match status" value="1"/>
</dbReference>
<evidence type="ECO:0000256" key="3">
    <source>
        <dbReference type="ARBA" id="ARBA00022946"/>
    </source>
</evidence>
<dbReference type="GO" id="GO:0005739">
    <property type="term" value="C:mitochondrion"/>
    <property type="evidence" value="ECO:0007669"/>
    <property type="project" value="UniProtKB-SubCell"/>
</dbReference>
<dbReference type="PANTHER" id="PTHR21013:SF10">
    <property type="entry name" value="ATP SYNTHASE MITOCHONDRIAL F1 COMPLEX ASSEMBLY FACTOR 2"/>
    <property type="match status" value="1"/>
</dbReference>
<dbReference type="Pfam" id="PF07542">
    <property type="entry name" value="ATP12"/>
    <property type="match status" value="1"/>
</dbReference>
<dbReference type="EMBL" id="BRYA01000349">
    <property type="protein sequence ID" value="GMI47535.1"/>
    <property type="molecule type" value="Genomic_DNA"/>
</dbReference>
<dbReference type="AlphaFoldDB" id="A0A9W7GP37"/>
<name>A0A9W7GP37_9STRA</name>
<gene>
    <name evidence="6" type="ORF">TrCOL_g7451</name>
</gene>
<evidence type="ECO:0000256" key="4">
    <source>
        <dbReference type="ARBA" id="ARBA00023128"/>
    </source>
</evidence>
<dbReference type="PANTHER" id="PTHR21013">
    <property type="entry name" value="ATP SYNTHASE MITOCHONDRIAL F1 COMPLEX ASSEMBLY FACTOR 2/ATP12 PROTEIN, MITOCHONDRIAL PRECURSOR"/>
    <property type="match status" value="1"/>
</dbReference>
<evidence type="ECO:0000313" key="6">
    <source>
        <dbReference type="EMBL" id="GMI47535.1"/>
    </source>
</evidence>
<evidence type="ECO:0000256" key="5">
    <source>
        <dbReference type="ARBA" id="ARBA00023186"/>
    </source>
</evidence>
<evidence type="ECO:0000256" key="1">
    <source>
        <dbReference type="ARBA" id="ARBA00004173"/>
    </source>
</evidence>
<dbReference type="InterPro" id="IPR023335">
    <property type="entry name" value="ATP12_ortho_dom_sf"/>
</dbReference>
<comment type="subcellular location">
    <subcellularLocation>
        <location evidence="1">Mitochondrion</location>
    </subcellularLocation>
</comment>
<organism evidence="6 7">
    <name type="scientific">Triparma columacea</name>
    <dbReference type="NCBI Taxonomy" id="722753"/>
    <lineage>
        <taxon>Eukaryota</taxon>
        <taxon>Sar</taxon>
        <taxon>Stramenopiles</taxon>
        <taxon>Ochrophyta</taxon>
        <taxon>Bolidophyceae</taxon>
        <taxon>Parmales</taxon>
        <taxon>Triparmaceae</taxon>
        <taxon>Triparma</taxon>
    </lineage>
</organism>
<keyword evidence="3" id="KW-0809">Transit peptide</keyword>
<protein>
    <recommendedName>
        <fullName evidence="8">ATP synthase mitochondrial F1 complex assembly factor 2</fullName>
    </recommendedName>
</protein>
<dbReference type="Proteomes" id="UP001165065">
    <property type="component" value="Unassembled WGS sequence"/>
</dbReference>
<keyword evidence="4" id="KW-0496">Mitochondrion</keyword>
<keyword evidence="7" id="KW-1185">Reference proteome</keyword>
<comment type="similarity">
    <text evidence="2">Belongs to the ATP12 family.</text>
</comment>
<dbReference type="InterPro" id="IPR011419">
    <property type="entry name" value="ATP12_ATP_synth-F1-assembly"/>
</dbReference>
<comment type="caution">
    <text evidence="6">The sequence shown here is derived from an EMBL/GenBank/DDBJ whole genome shotgun (WGS) entry which is preliminary data.</text>
</comment>
<reference evidence="7" key="1">
    <citation type="journal article" date="2023" name="Commun. Biol.">
        <title>Genome analysis of Parmales, the sister group of diatoms, reveals the evolutionary specialization of diatoms from phago-mixotrophs to photoautotrophs.</title>
        <authorList>
            <person name="Ban H."/>
            <person name="Sato S."/>
            <person name="Yoshikawa S."/>
            <person name="Yamada K."/>
            <person name="Nakamura Y."/>
            <person name="Ichinomiya M."/>
            <person name="Sato N."/>
            <person name="Blanc-Mathieu R."/>
            <person name="Endo H."/>
            <person name="Kuwata A."/>
            <person name="Ogata H."/>
        </authorList>
    </citation>
    <scope>NUCLEOTIDE SEQUENCE [LARGE SCALE GENOMIC DNA]</scope>
</reference>
<dbReference type="GO" id="GO:0033615">
    <property type="term" value="P:mitochondrial proton-transporting ATP synthase complex assembly"/>
    <property type="evidence" value="ECO:0007669"/>
    <property type="project" value="TreeGrafter"/>
</dbReference>
<dbReference type="OrthoDB" id="5673at2759"/>